<dbReference type="PANTHER" id="PTHR46910:SF37">
    <property type="entry name" value="ZN(II)2CYS6 TRANSCRIPTION FACTOR (EUROFUNG)"/>
    <property type="match status" value="1"/>
</dbReference>
<evidence type="ECO:0000313" key="7">
    <source>
        <dbReference type="EMBL" id="KAK2606525.1"/>
    </source>
</evidence>
<dbReference type="InterPro" id="IPR007219">
    <property type="entry name" value="XnlR_reg_dom"/>
</dbReference>
<dbReference type="AlphaFoldDB" id="A0AAD9SFL2"/>
<evidence type="ECO:0000256" key="2">
    <source>
        <dbReference type="ARBA" id="ARBA00023015"/>
    </source>
</evidence>
<dbReference type="EMBL" id="JAUJFL010000003">
    <property type="protein sequence ID" value="KAK2606525.1"/>
    <property type="molecule type" value="Genomic_DNA"/>
</dbReference>
<sequence length="343" mass="38755">MSISEFLTMEAARMAQALGYHRPVMNSKEDETTCYRVFWVVYILEKCATFMTGKSSTIADHEVGCPIIATVEEHLTLDFEMFISLLRLGRLFSRVHERLFSVSATLNSVEQYQVNIDSLKSKLEAWRCSMPVDLRPGLPISSTTMSEGCLRLHYAYHTLSIALGRLDLYIGRNGSKSDAHEARMKNAEKELMESARTVVRLTICIDIRPYTPIWILASLPLSAMFVLFDMVIHRPSHQETETNLALLDTVAGYFSRFDYATMSSVPCSLFSGFAHIANQFVREQRHDTAPAALDAEVQNRTSGSQSRYFAYGGMYIVDWFPMCNTLEKAVMDVLLTSRSSVIS</sequence>
<reference evidence="7" key="1">
    <citation type="submission" date="2023-06" db="EMBL/GenBank/DDBJ databases">
        <authorList>
            <person name="Noh H."/>
        </authorList>
    </citation>
    <scope>NUCLEOTIDE SEQUENCE</scope>
    <source>
        <strain evidence="7">DUCC20226</strain>
    </source>
</reference>
<dbReference type="GO" id="GO:0003700">
    <property type="term" value="F:DNA-binding transcription factor activity"/>
    <property type="evidence" value="ECO:0007669"/>
    <property type="project" value="InterPro"/>
</dbReference>
<comment type="caution">
    <text evidence="7">The sequence shown here is derived from an EMBL/GenBank/DDBJ whole genome shotgun (WGS) entry which is preliminary data.</text>
</comment>
<dbReference type="GO" id="GO:0006351">
    <property type="term" value="P:DNA-templated transcription"/>
    <property type="evidence" value="ECO:0007669"/>
    <property type="project" value="InterPro"/>
</dbReference>
<keyword evidence="2" id="KW-0805">Transcription regulation</keyword>
<organism evidence="7 8">
    <name type="scientific">Phomopsis amygdali</name>
    <name type="common">Fusicoccum amygdali</name>
    <dbReference type="NCBI Taxonomy" id="1214568"/>
    <lineage>
        <taxon>Eukaryota</taxon>
        <taxon>Fungi</taxon>
        <taxon>Dikarya</taxon>
        <taxon>Ascomycota</taxon>
        <taxon>Pezizomycotina</taxon>
        <taxon>Sordariomycetes</taxon>
        <taxon>Sordariomycetidae</taxon>
        <taxon>Diaporthales</taxon>
        <taxon>Diaporthaceae</taxon>
        <taxon>Diaporthe</taxon>
    </lineage>
</organism>
<keyword evidence="5" id="KW-0539">Nucleus</keyword>
<keyword evidence="3" id="KW-0238">DNA-binding</keyword>
<protein>
    <recommendedName>
        <fullName evidence="6">Xylanolytic transcriptional activator regulatory domain-containing protein</fullName>
    </recommendedName>
</protein>
<gene>
    <name evidence="7" type="ORF">N8I77_005268</name>
</gene>
<dbReference type="CDD" id="cd12148">
    <property type="entry name" value="fungal_TF_MHR"/>
    <property type="match status" value="1"/>
</dbReference>
<evidence type="ECO:0000313" key="8">
    <source>
        <dbReference type="Proteomes" id="UP001265746"/>
    </source>
</evidence>
<dbReference type="GO" id="GO:0008270">
    <property type="term" value="F:zinc ion binding"/>
    <property type="evidence" value="ECO:0007669"/>
    <property type="project" value="InterPro"/>
</dbReference>
<evidence type="ECO:0000256" key="5">
    <source>
        <dbReference type="ARBA" id="ARBA00023242"/>
    </source>
</evidence>
<evidence type="ECO:0000256" key="3">
    <source>
        <dbReference type="ARBA" id="ARBA00023125"/>
    </source>
</evidence>
<dbReference type="GO" id="GO:0003677">
    <property type="term" value="F:DNA binding"/>
    <property type="evidence" value="ECO:0007669"/>
    <property type="project" value="UniProtKB-KW"/>
</dbReference>
<dbReference type="Proteomes" id="UP001265746">
    <property type="component" value="Unassembled WGS sequence"/>
</dbReference>
<feature type="domain" description="Xylanolytic transcriptional activator regulatory" evidence="6">
    <location>
        <begin position="4"/>
        <end position="74"/>
    </location>
</feature>
<keyword evidence="8" id="KW-1185">Reference proteome</keyword>
<proteinExistence type="predicted"/>
<accession>A0AAD9SFL2</accession>
<dbReference type="GO" id="GO:0005634">
    <property type="term" value="C:nucleus"/>
    <property type="evidence" value="ECO:0007669"/>
    <property type="project" value="UniProtKB-SubCell"/>
</dbReference>
<evidence type="ECO:0000256" key="4">
    <source>
        <dbReference type="ARBA" id="ARBA00023163"/>
    </source>
</evidence>
<keyword evidence="4" id="KW-0804">Transcription</keyword>
<name>A0AAD9SFL2_PHOAM</name>
<evidence type="ECO:0000256" key="1">
    <source>
        <dbReference type="ARBA" id="ARBA00004123"/>
    </source>
</evidence>
<evidence type="ECO:0000259" key="6">
    <source>
        <dbReference type="SMART" id="SM00906"/>
    </source>
</evidence>
<dbReference type="InterPro" id="IPR050987">
    <property type="entry name" value="AtrR-like"/>
</dbReference>
<dbReference type="SMART" id="SM00906">
    <property type="entry name" value="Fungal_trans"/>
    <property type="match status" value="1"/>
</dbReference>
<dbReference type="Pfam" id="PF04082">
    <property type="entry name" value="Fungal_trans"/>
    <property type="match status" value="1"/>
</dbReference>
<dbReference type="PANTHER" id="PTHR46910">
    <property type="entry name" value="TRANSCRIPTION FACTOR PDR1"/>
    <property type="match status" value="1"/>
</dbReference>
<comment type="subcellular location">
    <subcellularLocation>
        <location evidence="1">Nucleus</location>
    </subcellularLocation>
</comment>